<accession>A0A427YBX5</accession>
<evidence type="ECO:0000313" key="4">
    <source>
        <dbReference type="EMBL" id="RSH88669.1"/>
    </source>
</evidence>
<dbReference type="GO" id="GO:1990904">
    <property type="term" value="C:ribonucleoprotein complex"/>
    <property type="evidence" value="ECO:0007669"/>
    <property type="project" value="UniProtKB-KW"/>
</dbReference>
<name>A0A427YBX5_9TREE</name>
<dbReference type="GO" id="GO:0003735">
    <property type="term" value="F:structural constituent of ribosome"/>
    <property type="evidence" value="ECO:0007669"/>
    <property type="project" value="InterPro"/>
</dbReference>
<sequence length="166" mass="17514">MSRPLASLLSRATNPAILPIPARSTGNNVPKSLHKTRRTWRPNVTRSDWAIDVLRSEGAGVAESSAKGSHRAGDGLGGMIRGVKMQMRRVRDVEKAGGVEGLLLSRPARDLTPFGRKLRAALFDDLHRLREELMESGVVGGPIAASEVANGQAGVVGETGSAATTA</sequence>
<dbReference type="OrthoDB" id="361870at2759"/>
<dbReference type="InterPro" id="IPR026569">
    <property type="entry name" value="Ribosomal_bL28"/>
</dbReference>
<dbReference type="SUPFAM" id="SSF143800">
    <property type="entry name" value="L28p-like"/>
    <property type="match status" value="1"/>
</dbReference>
<reference evidence="4 5" key="1">
    <citation type="submission" date="2018-11" db="EMBL/GenBank/DDBJ databases">
        <title>Genome sequence of Saitozyma podzolica DSM 27192.</title>
        <authorList>
            <person name="Aliyu H."/>
            <person name="Gorte O."/>
            <person name="Ochsenreither K."/>
        </authorList>
    </citation>
    <scope>NUCLEOTIDE SEQUENCE [LARGE SCALE GENOMIC DNA]</scope>
    <source>
        <strain evidence="4 5">DSM 27192</strain>
    </source>
</reference>
<evidence type="ECO:0000256" key="1">
    <source>
        <dbReference type="ARBA" id="ARBA00008760"/>
    </source>
</evidence>
<keyword evidence="5" id="KW-1185">Reference proteome</keyword>
<dbReference type="GO" id="GO:0005840">
    <property type="term" value="C:ribosome"/>
    <property type="evidence" value="ECO:0007669"/>
    <property type="project" value="UniProtKB-KW"/>
</dbReference>
<evidence type="ECO:0000256" key="2">
    <source>
        <dbReference type="ARBA" id="ARBA00022980"/>
    </source>
</evidence>
<dbReference type="Pfam" id="PF00830">
    <property type="entry name" value="Ribosomal_L28"/>
    <property type="match status" value="1"/>
</dbReference>
<dbReference type="AlphaFoldDB" id="A0A427YBX5"/>
<evidence type="ECO:0000256" key="3">
    <source>
        <dbReference type="ARBA" id="ARBA00023274"/>
    </source>
</evidence>
<comment type="similarity">
    <text evidence="1">Belongs to the bacterial ribosomal protein bL28 family.</text>
</comment>
<proteinExistence type="inferred from homology"/>
<keyword evidence="2" id="KW-0689">Ribosomal protein</keyword>
<dbReference type="InterPro" id="IPR034704">
    <property type="entry name" value="Ribosomal_bL28/bL31-like_sf"/>
</dbReference>
<protein>
    <submittedName>
        <fullName evidence="4">Uncharacterized protein</fullName>
    </submittedName>
</protein>
<evidence type="ECO:0000313" key="5">
    <source>
        <dbReference type="Proteomes" id="UP000279259"/>
    </source>
</evidence>
<comment type="caution">
    <text evidence="4">The sequence shown here is derived from an EMBL/GenBank/DDBJ whole genome shotgun (WGS) entry which is preliminary data.</text>
</comment>
<organism evidence="4 5">
    <name type="scientific">Saitozyma podzolica</name>
    <dbReference type="NCBI Taxonomy" id="1890683"/>
    <lineage>
        <taxon>Eukaryota</taxon>
        <taxon>Fungi</taxon>
        <taxon>Dikarya</taxon>
        <taxon>Basidiomycota</taxon>
        <taxon>Agaricomycotina</taxon>
        <taxon>Tremellomycetes</taxon>
        <taxon>Tremellales</taxon>
        <taxon>Trimorphomycetaceae</taxon>
        <taxon>Saitozyma</taxon>
    </lineage>
</organism>
<keyword evidence="3" id="KW-0687">Ribonucleoprotein</keyword>
<gene>
    <name evidence="4" type="ORF">EHS25_002896</name>
</gene>
<dbReference type="Proteomes" id="UP000279259">
    <property type="component" value="Unassembled WGS sequence"/>
</dbReference>
<dbReference type="STRING" id="1890683.A0A427YBX5"/>
<dbReference type="EMBL" id="RSCD01000016">
    <property type="protein sequence ID" value="RSH88669.1"/>
    <property type="molecule type" value="Genomic_DNA"/>
</dbReference>